<evidence type="ECO:0000256" key="1">
    <source>
        <dbReference type="SAM" id="MobiDB-lite"/>
    </source>
</evidence>
<reference evidence="2" key="2">
    <citation type="submission" date="2013-05" db="EMBL/GenBank/DDBJ databases">
        <authorList>
            <person name="Carter J.-M."/>
            <person name="Baker S.C."/>
            <person name="Pink R."/>
            <person name="Carter D.R.F."/>
            <person name="Collins A."/>
            <person name="Tomlin J."/>
            <person name="Gibbs M."/>
            <person name="Breuker C.J."/>
        </authorList>
    </citation>
    <scope>NUCLEOTIDE SEQUENCE</scope>
    <source>
        <tissue evidence="2">Ovary</tissue>
    </source>
</reference>
<feature type="compositionally biased region" description="Polar residues" evidence="1">
    <location>
        <begin position="16"/>
        <end position="25"/>
    </location>
</feature>
<accession>S4PSV3</accession>
<protein>
    <submittedName>
        <fullName evidence="2">Uncharacterized protein</fullName>
    </submittedName>
</protein>
<sequence length="70" mass="8413">MRRNGIQDQYRRETEVSSPLNNHENFVNRRVSEYEDEDHSVPQTEHIGRLDPRPLELSEARLLEDKRIIK</sequence>
<dbReference type="EMBL" id="GAIX01013138">
    <property type="protein sequence ID" value="JAA79422.1"/>
    <property type="molecule type" value="Transcribed_RNA"/>
</dbReference>
<evidence type="ECO:0000313" key="2">
    <source>
        <dbReference type="EMBL" id="JAA79422.1"/>
    </source>
</evidence>
<feature type="non-terminal residue" evidence="2">
    <location>
        <position position="70"/>
    </location>
</feature>
<reference evidence="2" key="1">
    <citation type="journal article" date="2013" name="BMC Genomics">
        <title>Unscrambling butterfly oogenesis.</title>
        <authorList>
            <person name="Carter J.M."/>
            <person name="Baker S.C."/>
            <person name="Pink R."/>
            <person name="Carter D.R."/>
            <person name="Collins A."/>
            <person name="Tomlin J."/>
            <person name="Gibbs M."/>
            <person name="Breuker C.J."/>
        </authorList>
    </citation>
    <scope>NUCLEOTIDE SEQUENCE</scope>
    <source>
        <tissue evidence="2">Ovary</tissue>
    </source>
</reference>
<dbReference type="AlphaFoldDB" id="S4PSV3"/>
<name>S4PSV3_9NEOP</name>
<organism evidence="2">
    <name type="scientific">Pararge aegeria</name>
    <name type="common">speckled wood butterfly</name>
    <dbReference type="NCBI Taxonomy" id="116150"/>
    <lineage>
        <taxon>Eukaryota</taxon>
        <taxon>Metazoa</taxon>
        <taxon>Ecdysozoa</taxon>
        <taxon>Arthropoda</taxon>
        <taxon>Hexapoda</taxon>
        <taxon>Insecta</taxon>
        <taxon>Pterygota</taxon>
        <taxon>Neoptera</taxon>
        <taxon>Endopterygota</taxon>
        <taxon>Lepidoptera</taxon>
        <taxon>Glossata</taxon>
        <taxon>Ditrysia</taxon>
        <taxon>Papilionoidea</taxon>
        <taxon>Nymphalidae</taxon>
        <taxon>Satyrinae</taxon>
        <taxon>Satyrini</taxon>
        <taxon>Parargina</taxon>
        <taxon>Pararge</taxon>
    </lineage>
</organism>
<proteinExistence type="predicted"/>
<feature type="region of interest" description="Disordered" evidence="1">
    <location>
        <begin position="1"/>
        <end position="47"/>
    </location>
</feature>